<dbReference type="Gene3D" id="3.40.605.10">
    <property type="entry name" value="Aldehyde Dehydrogenase, Chain A, domain 1"/>
    <property type="match status" value="1"/>
</dbReference>
<proteinExistence type="inferred from homology"/>
<evidence type="ECO:0000256" key="7">
    <source>
        <dbReference type="RuleBase" id="RU003345"/>
    </source>
</evidence>
<dbReference type="Pfam" id="PF00171">
    <property type="entry name" value="Aldedh"/>
    <property type="match status" value="1"/>
</dbReference>
<evidence type="ECO:0000256" key="4">
    <source>
        <dbReference type="PIRNR" id="PIRNR036492"/>
    </source>
</evidence>
<dbReference type="SUPFAM" id="SSF53720">
    <property type="entry name" value="ALDH-like"/>
    <property type="match status" value="1"/>
</dbReference>
<dbReference type="GO" id="GO:0005737">
    <property type="term" value="C:cytoplasm"/>
    <property type="evidence" value="ECO:0007669"/>
    <property type="project" value="TreeGrafter"/>
</dbReference>
<feature type="domain" description="Aldehyde dehydrogenase" evidence="8">
    <location>
        <begin position="20"/>
        <end position="451"/>
    </location>
</feature>
<dbReference type="AlphaFoldDB" id="A0A642VDV9"/>
<dbReference type="InterPro" id="IPR015590">
    <property type="entry name" value="Aldehyde_DH_dom"/>
</dbReference>
<dbReference type="InterPro" id="IPR012394">
    <property type="entry name" value="Aldehyde_DH_NAD(P)"/>
</dbReference>
<evidence type="ECO:0000256" key="3">
    <source>
        <dbReference type="ARBA" id="ARBA00023027"/>
    </source>
</evidence>
<dbReference type="GO" id="GO:0004029">
    <property type="term" value="F:aldehyde dehydrogenase (NAD+) activity"/>
    <property type="evidence" value="ECO:0007669"/>
    <property type="project" value="TreeGrafter"/>
</dbReference>
<sequence length="502" mass="55864">MATEKKFTEYSEVALTTPDDEILQKVERVKKGYRSGKTLPISYRMEQLRNLYYAVKDNSDVLKEALQKDLHRHPNETEALEMHGVYAELDLALNKLPKWAKEDGAGWGGLKFMASNTRVAKIPRGTVLLISPWNYPFFTGLVPVINAIAAGNTMIWKPTEVIPHTTQALTKLIENYMDPDLIQVVNGEIPQASLLLEQKFDKILVTGSGRVGRVVAQAAAKHVTPVVLELGGKSPALIAKDADIAATAKRLVWGKFVNAGQTCVAPDYLLVESSVKDRLVEEIKKVIQQFYPHLGKDDGQFAHIPNERLFNRLAGLISETQGKVVFGGDTDKESLYIEPTIVTNVTAEDPLMQDELFGPILPIVTIEDISTEGVDFVIDNHDTPLALYIFTNNKKVADSILDRTRSGGAIVNDTILHVGMKHVPFGGIGESGYGAYHGKDGFEAFSHKRTVVRQPLWAESLLKVRYPPYTPSKAKQLDLLSHPSEWYPRTGKVSKPLWRRLF</sequence>
<dbReference type="PANTHER" id="PTHR43570">
    <property type="entry name" value="ALDEHYDE DEHYDROGENASE"/>
    <property type="match status" value="1"/>
</dbReference>
<dbReference type="InterPro" id="IPR016161">
    <property type="entry name" value="Ald_DH/histidinol_DH"/>
</dbReference>
<dbReference type="PROSITE" id="PS00070">
    <property type="entry name" value="ALDEHYDE_DEHYDR_CYS"/>
    <property type="match status" value="1"/>
</dbReference>
<dbReference type="PROSITE" id="PS00687">
    <property type="entry name" value="ALDEHYDE_DEHYDR_GLU"/>
    <property type="match status" value="1"/>
</dbReference>
<comment type="caution">
    <text evidence="9">The sequence shown here is derived from an EMBL/GenBank/DDBJ whole genome shotgun (WGS) entry which is preliminary data.</text>
</comment>
<evidence type="ECO:0000256" key="5">
    <source>
        <dbReference type="PIRSR" id="PIRSR036492-1"/>
    </source>
</evidence>
<keyword evidence="10" id="KW-1185">Reference proteome</keyword>
<dbReference type="PANTHER" id="PTHR43570:SF16">
    <property type="entry name" value="ALDEHYDE DEHYDROGENASE TYPE III, ISOFORM Q"/>
    <property type="match status" value="1"/>
</dbReference>
<dbReference type="InterPro" id="IPR016160">
    <property type="entry name" value="Ald_DH_CS_CYS"/>
</dbReference>
<dbReference type="GO" id="GO:0006081">
    <property type="term" value="P:aldehyde metabolic process"/>
    <property type="evidence" value="ECO:0007669"/>
    <property type="project" value="InterPro"/>
</dbReference>
<keyword evidence="2 4" id="KW-0560">Oxidoreductase</keyword>
<evidence type="ECO:0000313" key="9">
    <source>
        <dbReference type="EMBL" id="KAA8917564.1"/>
    </source>
</evidence>
<dbReference type="FunFam" id="3.40.309.10:FF:000025">
    <property type="entry name" value="Aldehyde dehydrogenase"/>
    <property type="match status" value="1"/>
</dbReference>
<evidence type="ECO:0000259" key="8">
    <source>
        <dbReference type="Pfam" id="PF00171"/>
    </source>
</evidence>
<feature type="active site" evidence="5 6">
    <location>
        <position position="229"/>
    </location>
</feature>
<evidence type="ECO:0000256" key="2">
    <source>
        <dbReference type="ARBA" id="ARBA00023002"/>
    </source>
</evidence>
<dbReference type="PIRSF" id="PIRSF036492">
    <property type="entry name" value="ALDH"/>
    <property type="match status" value="1"/>
</dbReference>
<organism evidence="9 10">
    <name type="scientific">Trichomonascus ciferrii</name>
    <dbReference type="NCBI Taxonomy" id="44093"/>
    <lineage>
        <taxon>Eukaryota</taxon>
        <taxon>Fungi</taxon>
        <taxon>Dikarya</taxon>
        <taxon>Ascomycota</taxon>
        <taxon>Saccharomycotina</taxon>
        <taxon>Dipodascomycetes</taxon>
        <taxon>Dipodascales</taxon>
        <taxon>Trichomonascaceae</taxon>
        <taxon>Trichomonascus</taxon>
        <taxon>Trichomonascus ciferrii complex</taxon>
    </lineage>
</organism>
<comment type="similarity">
    <text evidence="1 4 7">Belongs to the aldehyde dehydrogenase family.</text>
</comment>
<feature type="active site" evidence="5">
    <location>
        <position position="263"/>
    </location>
</feature>
<dbReference type="Proteomes" id="UP000761534">
    <property type="component" value="Unassembled WGS sequence"/>
</dbReference>
<dbReference type="VEuPathDB" id="FungiDB:TRICI_000257"/>
<dbReference type="InterPro" id="IPR029510">
    <property type="entry name" value="Ald_DH_CS_GLU"/>
</dbReference>
<name>A0A642VDV9_9ASCO</name>
<dbReference type="CDD" id="cd07135">
    <property type="entry name" value="ALDH_F14-YMR110C"/>
    <property type="match status" value="1"/>
</dbReference>
<reference evidence="9" key="1">
    <citation type="journal article" date="2019" name="G3 (Bethesda)">
        <title>Genome Assemblies of Two Rare Opportunistic Yeast Pathogens: Diutina rugosa (syn. Candida rugosa) and Trichomonascus ciferrii (syn. Candida ciferrii).</title>
        <authorList>
            <person name="Mixao V."/>
            <person name="Saus E."/>
            <person name="Hansen A.P."/>
            <person name="Lass-Florl C."/>
            <person name="Gabaldon T."/>
        </authorList>
    </citation>
    <scope>NUCLEOTIDE SEQUENCE</scope>
    <source>
        <strain evidence="9">CBS 4856</strain>
    </source>
</reference>
<dbReference type="InterPro" id="IPR016162">
    <property type="entry name" value="Ald_DH_N"/>
</dbReference>
<evidence type="ECO:0000313" key="10">
    <source>
        <dbReference type="Proteomes" id="UP000761534"/>
    </source>
</evidence>
<gene>
    <name evidence="9" type="ORF">TRICI_000257</name>
</gene>
<dbReference type="Gene3D" id="3.40.309.10">
    <property type="entry name" value="Aldehyde Dehydrogenase, Chain A, domain 2"/>
    <property type="match status" value="1"/>
</dbReference>
<dbReference type="OrthoDB" id="440325at2759"/>
<evidence type="ECO:0000256" key="1">
    <source>
        <dbReference type="ARBA" id="ARBA00009986"/>
    </source>
</evidence>
<evidence type="ECO:0000256" key="6">
    <source>
        <dbReference type="PROSITE-ProRule" id="PRU10007"/>
    </source>
</evidence>
<protein>
    <recommendedName>
        <fullName evidence="4">Aldehyde dehydrogenase</fullName>
    </recommendedName>
</protein>
<keyword evidence="3" id="KW-0520">NAD</keyword>
<dbReference type="FunFam" id="3.40.605.10:FF:000004">
    <property type="entry name" value="Aldehyde dehydrogenase"/>
    <property type="match status" value="1"/>
</dbReference>
<dbReference type="InterPro" id="IPR016163">
    <property type="entry name" value="Ald_DH_C"/>
</dbReference>
<dbReference type="EMBL" id="SWFS01000026">
    <property type="protein sequence ID" value="KAA8917564.1"/>
    <property type="molecule type" value="Genomic_DNA"/>
</dbReference>
<accession>A0A642VDV9</accession>